<dbReference type="STRING" id="504486.SAMN05660703_2789"/>
<name>A0A1W2C3F1_9FLAO</name>
<reference evidence="1 2" key="1">
    <citation type="submission" date="2017-04" db="EMBL/GenBank/DDBJ databases">
        <authorList>
            <person name="Afonso C.L."/>
            <person name="Miller P.J."/>
            <person name="Scott M.A."/>
            <person name="Spackman E."/>
            <person name="Goraichik I."/>
            <person name="Dimitrov K.M."/>
            <person name="Suarez D.L."/>
            <person name="Swayne D.E."/>
        </authorList>
    </citation>
    <scope>NUCLEOTIDE SEQUENCE [LARGE SCALE GENOMIC DNA]</scope>
    <source>
        <strain evidence="1 2">DSM 21164</strain>
    </source>
</reference>
<evidence type="ECO:0000313" key="1">
    <source>
        <dbReference type="EMBL" id="SMC79626.1"/>
    </source>
</evidence>
<dbReference type="AlphaFoldDB" id="A0A1W2C3F1"/>
<evidence type="ECO:0000313" key="2">
    <source>
        <dbReference type="Proteomes" id="UP000192360"/>
    </source>
</evidence>
<gene>
    <name evidence="1" type="ORF">SAMN05660703_2789</name>
</gene>
<accession>A0A1W2C3F1</accession>
<organism evidence="1 2">
    <name type="scientific">Cellulophaga tyrosinoxydans</name>
    <dbReference type="NCBI Taxonomy" id="504486"/>
    <lineage>
        <taxon>Bacteria</taxon>
        <taxon>Pseudomonadati</taxon>
        <taxon>Bacteroidota</taxon>
        <taxon>Flavobacteriia</taxon>
        <taxon>Flavobacteriales</taxon>
        <taxon>Flavobacteriaceae</taxon>
        <taxon>Cellulophaga</taxon>
    </lineage>
</organism>
<sequence length="44" mass="5383">MIIIVLYFKKIHDFVANEVSRMKPMPKFIQEMLFFNKIKKPQCH</sequence>
<dbReference type="EMBL" id="FWXO01000005">
    <property type="protein sequence ID" value="SMC79626.1"/>
    <property type="molecule type" value="Genomic_DNA"/>
</dbReference>
<protein>
    <submittedName>
        <fullName evidence="1">Uncharacterized protein</fullName>
    </submittedName>
</protein>
<dbReference type="Proteomes" id="UP000192360">
    <property type="component" value="Unassembled WGS sequence"/>
</dbReference>
<keyword evidence="2" id="KW-1185">Reference proteome</keyword>
<proteinExistence type="predicted"/>